<organism evidence="1 2">
    <name type="scientific">Mugilogobius chulae</name>
    <name type="common">yellowstripe goby</name>
    <dbReference type="NCBI Taxonomy" id="88201"/>
    <lineage>
        <taxon>Eukaryota</taxon>
        <taxon>Metazoa</taxon>
        <taxon>Chordata</taxon>
        <taxon>Craniata</taxon>
        <taxon>Vertebrata</taxon>
        <taxon>Euteleostomi</taxon>
        <taxon>Actinopterygii</taxon>
        <taxon>Neopterygii</taxon>
        <taxon>Teleostei</taxon>
        <taxon>Neoteleostei</taxon>
        <taxon>Acanthomorphata</taxon>
        <taxon>Gobiaria</taxon>
        <taxon>Gobiiformes</taxon>
        <taxon>Gobioidei</taxon>
        <taxon>Gobiidae</taxon>
        <taxon>Gobionellinae</taxon>
        <taxon>Mugilogobius</taxon>
    </lineage>
</organism>
<evidence type="ECO:0000313" key="1">
    <source>
        <dbReference type="EMBL" id="KAK7877611.1"/>
    </source>
</evidence>
<accession>A0AAW0MFQ0</accession>
<keyword evidence="2" id="KW-1185">Reference proteome</keyword>
<gene>
    <name evidence="1" type="ORF">WMY93_031623</name>
</gene>
<proteinExistence type="predicted"/>
<dbReference type="AlphaFoldDB" id="A0AAW0MFQ0"/>
<comment type="caution">
    <text evidence="1">The sequence shown here is derived from an EMBL/GenBank/DDBJ whole genome shotgun (WGS) entry which is preliminary data.</text>
</comment>
<reference evidence="2" key="1">
    <citation type="submission" date="2024-04" db="EMBL/GenBank/DDBJ databases">
        <title>Salinicola lusitanus LLJ914,a marine bacterium isolated from the Okinawa Trough.</title>
        <authorList>
            <person name="Li J."/>
        </authorList>
    </citation>
    <scope>NUCLEOTIDE SEQUENCE [LARGE SCALE GENOMIC DNA]</scope>
</reference>
<dbReference type="Proteomes" id="UP001460270">
    <property type="component" value="Unassembled WGS sequence"/>
</dbReference>
<name>A0AAW0MFQ0_9GOBI</name>
<evidence type="ECO:0000313" key="2">
    <source>
        <dbReference type="Proteomes" id="UP001460270"/>
    </source>
</evidence>
<protein>
    <submittedName>
        <fullName evidence="1">Uncharacterized protein</fullName>
    </submittedName>
</protein>
<sequence length="115" mass="13181">MIRALLKDVNYGMDPEETLEALARPLPQSKARPRDSLEYPALVETLVSHHTYARFPQFVLMRIRQVEEEQQRRPINDLVLKLITVTPLRGSQAGGQGVQLRPLRPRKQLEGWASV</sequence>
<dbReference type="EMBL" id="JBBPFD010000680">
    <property type="protein sequence ID" value="KAK7877611.1"/>
    <property type="molecule type" value="Genomic_DNA"/>
</dbReference>